<dbReference type="Proteomes" id="UP001432011">
    <property type="component" value="Chromosome"/>
</dbReference>
<reference evidence="1" key="1">
    <citation type="submission" date="2022-10" db="EMBL/GenBank/DDBJ databases">
        <title>The complete genomes of actinobacterial strains from the NBC collection.</title>
        <authorList>
            <person name="Joergensen T.S."/>
            <person name="Alvarez Arevalo M."/>
            <person name="Sterndorff E.B."/>
            <person name="Faurdal D."/>
            <person name="Vuksanovic O."/>
            <person name="Mourched A.-S."/>
            <person name="Charusanti P."/>
            <person name="Shaw S."/>
            <person name="Blin K."/>
            <person name="Weber T."/>
        </authorList>
    </citation>
    <scope>NUCLEOTIDE SEQUENCE</scope>
    <source>
        <strain evidence="1">NBC_00254</strain>
    </source>
</reference>
<dbReference type="RefSeq" id="WP_260617323.1">
    <property type="nucleotide sequence ID" value="NZ_CP108085.1"/>
</dbReference>
<name>A0ABZ1SRC8_9ACTN</name>
<dbReference type="EMBL" id="CP108085">
    <property type="protein sequence ID" value="WUP75024.1"/>
    <property type="molecule type" value="Genomic_DNA"/>
</dbReference>
<evidence type="ECO:0000313" key="1">
    <source>
        <dbReference type="EMBL" id="WUP75024.1"/>
    </source>
</evidence>
<organism evidence="1 2">
    <name type="scientific">Microbispora hainanensis</name>
    <dbReference type="NCBI Taxonomy" id="568844"/>
    <lineage>
        <taxon>Bacteria</taxon>
        <taxon>Bacillati</taxon>
        <taxon>Actinomycetota</taxon>
        <taxon>Actinomycetes</taxon>
        <taxon>Streptosporangiales</taxon>
        <taxon>Streptosporangiaceae</taxon>
        <taxon>Microbispora</taxon>
    </lineage>
</organism>
<proteinExistence type="predicted"/>
<protein>
    <recommendedName>
        <fullName evidence="3">Lipoprotein</fullName>
    </recommendedName>
</protein>
<accession>A0ABZ1SRC8</accession>
<keyword evidence="2" id="KW-1185">Reference proteome</keyword>
<sequence length="43" mass="4416">MRRAAIASHLLSAVLLAAVTCFSGETVGGSTRRTGRSRTPSAV</sequence>
<evidence type="ECO:0008006" key="3">
    <source>
        <dbReference type="Google" id="ProtNLM"/>
    </source>
</evidence>
<gene>
    <name evidence="1" type="ORF">OG913_37700</name>
</gene>
<evidence type="ECO:0000313" key="2">
    <source>
        <dbReference type="Proteomes" id="UP001432011"/>
    </source>
</evidence>